<keyword evidence="4" id="KW-1185">Reference proteome</keyword>
<accession>A0A3P6SUJ4</accession>
<proteinExistence type="predicted"/>
<dbReference type="Pfam" id="PF01757">
    <property type="entry name" value="Acyl_transf_3"/>
    <property type="match status" value="1"/>
</dbReference>
<dbReference type="PANTHER" id="PTHR11161">
    <property type="entry name" value="O-ACYLTRANSFERASE"/>
    <property type="match status" value="1"/>
</dbReference>
<evidence type="ECO:0000256" key="1">
    <source>
        <dbReference type="SAM" id="Phobius"/>
    </source>
</evidence>
<dbReference type="AlphaFoldDB" id="A0A3P6SUJ4"/>
<dbReference type="InterPro" id="IPR002656">
    <property type="entry name" value="Acyl_transf_3_dom"/>
</dbReference>
<feature type="transmembrane region" description="Helical" evidence="1">
    <location>
        <begin position="353"/>
        <end position="371"/>
    </location>
</feature>
<feature type="transmembrane region" description="Helical" evidence="1">
    <location>
        <begin position="300"/>
        <end position="319"/>
    </location>
</feature>
<dbReference type="PANTHER" id="PTHR11161:SF70">
    <property type="entry name" value="ACYLTRANSFERASE 3 DOMAIN-CONTAINING PROTEIN"/>
    <property type="match status" value="1"/>
</dbReference>
<keyword evidence="1" id="KW-0472">Membrane</keyword>
<dbReference type="InterPro" id="IPR052728">
    <property type="entry name" value="O2_lipid_transport_reg"/>
</dbReference>
<feature type="transmembrane region" description="Helical" evidence="1">
    <location>
        <begin position="218"/>
        <end position="238"/>
    </location>
</feature>
<dbReference type="OMA" id="EYPFIYC"/>
<evidence type="ECO:0000259" key="2">
    <source>
        <dbReference type="Pfam" id="PF01757"/>
    </source>
</evidence>
<reference evidence="3 4" key="1">
    <citation type="submission" date="2018-08" db="EMBL/GenBank/DDBJ databases">
        <authorList>
            <person name="Laetsch R D."/>
            <person name="Stevens L."/>
            <person name="Kumar S."/>
            <person name="Blaxter L. M."/>
        </authorList>
    </citation>
    <scope>NUCLEOTIDE SEQUENCE [LARGE SCALE GENOMIC DNA]</scope>
</reference>
<gene>
    <name evidence="3" type="ORF">NLS_LOCUS2224</name>
</gene>
<feature type="transmembrane region" description="Helical" evidence="1">
    <location>
        <begin position="273"/>
        <end position="293"/>
    </location>
</feature>
<feature type="transmembrane region" description="Helical" evidence="1">
    <location>
        <begin position="446"/>
        <end position="469"/>
    </location>
</feature>
<dbReference type="EMBL" id="UYRX01000098">
    <property type="protein sequence ID" value="VDK73733.1"/>
    <property type="molecule type" value="Genomic_DNA"/>
</dbReference>
<organism evidence="3 4">
    <name type="scientific">Litomosoides sigmodontis</name>
    <name type="common">Filarial nematode worm</name>
    <dbReference type="NCBI Taxonomy" id="42156"/>
    <lineage>
        <taxon>Eukaryota</taxon>
        <taxon>Metazoa</taxon>
        <taxon>Ecdysozoa</taxon>
        <taxon>Nematoda</taxon>
        <taxon>Chromadorea</taxon>
        <taxon>Rhabditida</taxon>
        <taxon>Spirurina</taxon>
        <taxon>Spiruromorpha</taxon>
        <taxon>Filarioidea</taxon>
        <taxon>Onchocercidae</taxon>
        <taxon>Litomosoides</taxon>
    </lineage>
</organism>
<feature type="transmembrane region" description="Helical" evidence="1">
    <location>
        <begin position="383"/>
        <end position="404"/>
    </location>
</feature>
<keyword evidence="1" id="KW-1133">Transmembrane helix</keyword>
<dbReference type="Proteomes" id="UP000277928">
    <property type="component" value="Unassembled WGS sequence"/>
</dbReference>
<evidence type="ECO:0000313" key="4">
    <source>
        <dbReference type="Proteomes" id="UP000277928"/>
    </source>
</evidence>
<evidence type="ECO:0000313" key="3">
    <source>
        <dbReference type="EMBL" id="VDK73733.1"/>
    </source>
</evidence>
<feature type="transmembrane region" description="Helical" evidence="1">
    <location>
        <begin position="489"/>
        <end position="516"/>
    </location>
</feature>
<dbReference type="OrthoDB" id="207378at2759"/>
<feature type="transmembrane region" description="Helical" evidence="1">
    <location>
        <begin position="410"/>
        <end position="434"/>
    </location>
</feature>
<name>A0A3P6SUJ4_LITSI</name>
<feature type="domain" description="Acyltransferase 3" evidence="2">
    <location>
        <begin position="206"/>
        <end position="491"/>
    </location>
</feature>
<dbReference type="GO" id="GO:0016747">
    <property type="term" value="F:acyltransferase activity, transferring groups other than amino-acyl groups"/>
    <property type="evidence" value="ECO:0007669"/>
    <property type="project" value="InterPro"/>
</dbReference>
<protein>
    <recommendedName>
        <fullName evidence="2">Acyltransferase 3 domain-containing protein</fullName>
    </recommendedName>
</protein>
<sequence>MEIDAFLFARETIQEQRDFFYQSYATAESEKFLLSRDRYYWHYRSVQCLKVSAETEGAASEYPFIYCNAYNNLQSDSSVTGLCLPATCFQDKLQQIEAREAVVPPTHYRFKFHHQQNTLCTCRMCQHLSRRTRSEVKITSHRCVFGILSNSNISNDNRKIKWTKKDNYMHIWVACHRYNVGHSGTFVDPNPGEANYNSEQIGTFSFWYKFYWHRIVRLWPNLAYLLFYLPTQMAVLHYRPMWKVEDLYDACVHSWWKTLFFINSVTDNDCLPWTWYVGTDFIFYLISPIYLLSLDKSRKLGLVVSVATIATSSVLNAIAMEQFKYPPTQFIWITPSIFNPDFMEHHRTVYIKPQYRIGSHIVGILLGYYLANNKVILSRRKLYCSWLLSIILGFTSLFGLYPALQGWHWWSYHLLYGALHRTAWVIAISWIIFACHNEYASCINRFLSLSLFVYLSKASYSVFLIHLLVVGGLFIKREFPIVFNGIPATLIFVMQDIIVSHLVGFLSVFLIECPFVKIDEAIRKRQKSHKKEVEITKISEK</sequence>
<keyword evidence="1" id="KW-0812">Transmembrane</keyword>